<dbReference type="PANTHER" id="PTHR12469:SF2">
    <property type="entry name" value="SUCCINATE DEHYDROGENASE ASSEMBLY FACTOR 2, MITOCHONDRIAL"/>
    <property type="match status" value="1"/>
</dbReference>
<dbReference type="InterPro" id="IPR036714">
    <property type="entry name" value="SDH_sf"/>
</dbReference>
<organism evidence="4 5">
    <name type="scientific">Kaustia mangrovi</name>
    <dbReference type="NCBI Taxonomy" id="2593653"/>
    <lineage>
        <taxon>Bacteria</taxon>
        <taxon>Pseudomonadati</taxon>
        <taxon>Pseudomonadota</taxon>
        <taxon>Alphaproteobacteria</taxon>
        <taxon>Hyphomicrobiales</taxon>
        <taxon>Parvibaculaceae</taxon>
        <taxon>Kaustia</taxon>
    </lineage>
</organism>
<protein>
    <recommendedName>
        <fullName evidence="2">FAD assembly factor SdhE</fullName>
    </recommendedName>
</protein>
<evidence type="ECO:0000313" key="5">
    <source>
        <dbReference type="Proteomes" id="UP000593594"/>
    </source>
</evidence>
<dbReference type="Proteomes" id="UP000593594">
    <property type="component" value="Chromosome"/>
</dbReference>
<gene>
    <name evidence="4" type="ORF">HW532_02220</name>
</gene>
<dbReference type="SUPFAM" id="SSF109910">
    <property type="entry name" value="YgfY-like"/>
    <property type="match status" value="1"/>
</dbReference>
<dbReference type="EMBL" id="CP058214">
    <property type="protein sequence ID" value="QPC41642.1"/>
    <property type="molecule type" value="Genomic_DNA"/>
</dbReference>
<dbReference type="InterPro" id="IPR005631">
    <property type="entry name" value="SDH"/>
</dbReference>
<sequence length="97" mass="10921">MSTKETIETRKRRIAWRAAHRGMKEMDLLLGGFVRERIGDMDAAALDELEALVALPDGTLYNWIAGREAVPAEYDTPLLAALMAVRYRPGDYARRQG</sequence>
<dbReference type="AlphaFoldDB" id="A0A7S8C1H5"/>
<evidence type="ECO:0000256" key="1">
    <source>
        <dbReference type="ARBA" id="ARBA00008571"/>
    </source>
</evidence>
<evidence type="ECO:0000256" key="3">
    <source>
        <dbReference type="ARBA" id="ARBA00023186"/>
    </source>
</evidence>
<comment type="similarity">
    <text evidence="1">Belongs to the SdhE FAD assembly factor family.</text>
</comment>
<name>A0A7S8C1H5_9HYPH</name>
<dbReference type="Gene3D" id="1.10.150.250">
    <property type="entry name" value="Flavinator of succinate dehydrogenase"/>
    <property type="match status" value="1"/>
</dbReference>
<dbReference type="RefSeq" id="WP_213162862.1">
    <property type="nucleotide sequence ID" value="NZ_CP058214.1"/>
</dbReference>
<keyword evidence="5" id="KW-1185">Reference proteome</keyword>
<dbReference type="KEGG" id="kmn:HW532_02220"/>
<accession>A0A7S8C1H5</accession>
<keyword evidence="3" id="KW-0143">Chaperone</keyword>
<reference evidence="4 5" key="1">
    <citation type="submission" date="2020-06" db="EMBL/GenBank/DDBJ databases">
        <title>Genome sequence of 2 isolates from Red Sea Mangroves.</title>
        <authorList>
            <person name="Sefrji F."/>
            <person name="Michoud G."/>
            <person name="Merlino G."/>
            <person name="Daffonchio D."/>
        </authorList>
    </citation>
    <scope>NUCLEOTIDE SEQUENCE [LARGE SCALE GENOMIC DNA]</scope>
    <source>
        <strain evidence="4 5">R1DC25</strain>
    </source>
</reference>
<dbReference type="GO" id="GO:0006099">
    <property type="term" value="P:tricarboxylic acid cycle"/>
    <property type="evidence" value="ECO:0007669"/>
    <property type="project" value="TreeGrafter"/>
</dbReference>
<evidence type="ECO:0000256" key="2">
    <source>
        <dbReference type="ARBA" id="ARBA00019418"/>
    </source>
</evidence>
<dbReference type="Pfam" id="PF03937">
    <property type="entry name" value="Sdh5"/>
    <property type="match status" value="1"/>
</dbReference>
<evidence type="ECO:0000313" key="4">
    <source>
        <dbReference type="EMBL" id="QPC41642.1"/>
    </source>
</evidence>
<proteinExistence type="inferred from homology"/>
<dbReference type="PANTHER" id="PTHR12469">
    <property type="entry name" value="PROTEIN EMI5 HOMOLOG, MITOCHONDRIAL"/>
    <property type="match status" value="1"/>
</dbReference>